<dbReference type="InterPro" id="IPR001537">
    <property type="entry name" value="SpoU_MeTrfase"/>
</dbReference>
<comment type="caution">
    <text evidence="9">The sequence shown here is derived from an EMBL/GenBank/DDBJ whole genome shotgun (WGS) entry which is preliminary data.</text>
</comment>
<keyword evidence="5 7" id="KW-0819">tRNA processing</keyword>
<dbReference type="EC" id="2.1.1.34" evidence="7"/>
<keyword evidence="6 7" id="KW-0694">RNA-binding</keyword>
<dbReference type="EMBL" id="VOOS01000001">
    <property type="protein sequence ID" value="TXB66869.1"/>
    <property type="molecule type" value="Genomic_DNA"/>
</dbReference>
<evidence type="ECO:0000256" key="1">
    <source>
        <dbReference type="ARBA" id="ARBA00022555"/>
    </source>
</evidence>
<evidence type="ECO:0000256" key="4">
    <source>
        <dbReference type="ARBA" id="ARBA00022691"/>
    </source>
</evidence>
<dbReference type="GO" id="GO:0141100">
    <property type="term" value="F:tRNA (guanine(18)-2'-O)-methyltransferase activity"/>
    <property type="evidence" value="ECO:0007669"/>
    <property type="project" value="UniProtKB-UniRule"/>
</dbReference>
<comment type="similarity">
    <text evidence="7">Belongs to the class IV-like SAM-binding methyltransferase superfamily. RNA methyltransferase TrmH family.</text>
</comment>
<evidence type="ECO:0000313" key="9">
    <source>
        <dbReference type="EMBL" id="TXB66869.1"/>
    </source>
</evidence>
<dbReference type="Proteomes" id="UP000321721">
    <property type="component" value="Unassembled WGS sequence"/>
</dbReference>
<evidence type="ECO:0000313" key="10">
    <source>
        <dbReference type="Proteomes" id="UP000321721"/>
    </source>
</evidence>
<keyword evidence="1 7" id="KW-0820">tRNA-binding</keyword>
<feature type="domain" description="tRNA/rRNA methyltransferase SpoU type" evidence="8">
    <location>
        <begin position="32"/>
        <end position="175"/>
    </location>
</feature>
<reference evidence="9 10" key="1">
    <citation type="submission" date="2019-08" db="EMBL/GenBank/DDBJ databases">
        <title>Genome of Vicingus serpentipes NCIMB 15042.</title>
        <authorList>
            <person name="Bowman J.P."/>
        </authorList>
    </citation>
    <scope>NUCLEOTIDE SEQUENCE [LARGE SCALE GENOMIC DNA]</scope>
    <source>
        <strain evidence="9 10">NCIMB 15042</strain>
    </source>
</reference>
<dbReference type="GO" id="GO:0000049">
    <property type="term" value="F:tRNA binding"/>
    <property type="evidence" value="ECO:0007669"/>
    <property type="project" value="UniProtKB-UniRule"/>
</dbReference>
<keyword evidence="3 7" id="KW-0808">Transferase</keyword>
<dbReference type="AlphaFoldDB" id="A0A5C6RYJ4"/>
<proteinExistence type="inferred from homology"/>
<evidence type="ECO:0000256" key="7">
    <source>
        <dbReference type="HAMAP-Rule" id="MF_02060"/>
    </source>
</evidence>
<evidence type="ECO:0000256" key="3">
    <source>
        <dbReference type="ARBA" id="ARBA00022679"/>
    </source>
</evidence>
<evidence type="ECO:0000256" key="2">
    <source>
        <dbReference type="ARBA" id="ARBA00022603"/>
    </source>
</evidence>
<feature type="binding site" evidence="7">
    <location>
        <position position="155"/>
    </location>
    <ligand>
        <name>S-adenosyl-L-methionine</name>
        <dbReference type="ChEBI" id="CHEBI:59789"/>
    </ligand>
</feature>
<feature type="binding site" evidence="7">
    <location>
        <position position="164"/>
    </location>
    <ligand>
        <name>S-adenosyl-L-methionine</name>
        <dbReference type="ChEBI" id="CHEBI:59789"/>
    </ligand>
</feature>
<dbReference type="HAMAP" id="MF_02060">
    <property type="entry name" value="tRNA_methyltr_TrmH"/>
    <property type="match status" value="1"/>
</dbReference>
<comment type="function">
    <text evidence="7">Catalyzes the 2'-O methylation of guanosine at position 18 in tRNA.</text>
</comment>
<keyword evidence="2 7" id="KW-0489">Methyltransferase</keyword>
<sequence length="223" mass="25495">MKKQLLEQLLTLVTDNKKELFDKVLAERTKHVTVVLENIFQPQNASAVLRSCDVFGIQDLHVIENENSYNINPKVVMGASKWVNLHKHNKKENNTLDCINELKSKGYKIYATTPHTNDCLIEDIDLTEKCALMFGTELEGLSQVAMDNADGFVKIPMYGFTESLNISVCAAISLYEISRKLKSSDIDWQLSEEDKIDQLLIWSKKVIKRSDIIEKEFIEKLSK</sequence>
<dbReference type="OrthoDB" id="9785673at2"/>
<evidence type="ECO:0000256" key="6">
    <source>
        <dbReference type="ARBA" id="ARBA00022884"/>
    </source>
</evidence>
<dbReference type="InterPro" id="IPR029028">
    <property type="entry name" value="Alpha/beta_knot_MTases"/>
</dbReference>
<comment type="caution">
    <text evidence="7">Lacks conserved residue(s) required for the propagation of feature annotation.</text>
</comment>
<dbReference type="PANTHER" id="PTHR43453:SF1">
    <property type="entry name" value="TRNA_RRNA METHYLTRANSFERASE SPOU TYPE DOMAIN-CONTAINING PROTEIN"/>
    <property type="match status" value="1"/>
</dbReference>
<comment type="catalytic activity">
    <reaction evidence="7">
        <text>guanosine(18) in tRNA + S-adenosyl-L-methionine = 2'-O-methylguanosine(18) in tRNA + S-adenosyl-L-homocysteine + H(+)</text>
        <dbReference type="Rhea" id="RHEA:20077"/>
        <dbReference type="Rhea" id="RHEA-COMP:10190"/>
        <dbReference type="Rhea" id="RHEA-COMP:10192"/>
        <dbReference type="ChEBI" id="CHEBI:15378"/>
        <dbReference type="ChEBI" id="CHEBI:57856"/>
        <dbReference type="ChEBI" id="CHEBI:59789"/>
        <dbReference type="ChEBI" id="CHEBI:74269"/>
        <dbReference type="ChEBI" id="CHEBI:74445"/>
        <dbReference type="EC" id="2.1.1.34"/>
    </reaction>
</comment>
<dbReference type="GO" id="GO:0002938">
    <property type="term" value="P:tRNA guanine ribose methylation"/>
    <property type="evidence" value="ECO:0007669"/>
    <property type="project" value="UniProtKB-UniRule"/>
</dbReference>
<dbReference type="InterPro" id="IPR029026">
    <property type="entry name" value="tRNA_m1G_MTases_N"/>
</dbReference>
<feature type="binding site" evidence="7">
    <location>
        <position position="112"/>
    </location>
    <ligand>
        <name>S-adenosyl-L-methionine</name>
        <dbReference type="ChEBI" id="CHEBI:59789"/>
    </ligand>
</feature>
<dbReference type="Gene3D" id="3.40.1280.10">
    <property type="match status" value="1"/>
</dbReference>
<dbReference type="Pfam" id="PF00588">
    <property type="entry name" value="SpoU_methylase"/>
    <property type="match status" value="1"/>
</dbReference>
<protein>
    <recommendedName>
        <fullName evidence="7">tRNA (guanosine(18)-2'-O)-methyltransferase</fullName>
        <ecNumber evidence="7">2.1.1.34</ecNumber>
    </recommendedName>
    <alternativeName>
        <fullName evidence="7">tRNA [Gm18] methyltransferase</fullName>
    </alternativeName>
</protein>
<keyword evidence="4 7" id="KW-0949">S-adenosyl-L-methionine</keyword>
<accession>A0A5C6RYJ4</accession>
<name>A0A5C6RYJ4_9FLAO</name>
<evidence type="ECO:0000259" key="8">
    <source>
        <dbReference type="Pfam" id="PF00588"/>
    </source>
</evidence>
<organism evidence="9 10">
    <name type="scientific">Vicingus serpentipes</name>
    <dbReference type="NCBI Taxonomy" id="1926625"/>
    <lineage>
        <taxon>Bacteria</taxon>
        <taxon>Pseudomonadati</taxon>
        <taxon>Bacteroidota</taxon>
        <taxon>Flavobacteriia</taxon>
        <taxon>Flavobacteriales</taxon>
        <taxon>Vicingaceae</taxon>
        <taxon>Vicingus</taxon>
    </lineage>
</organism>
<dbReference type="InterPro" id="IPR033671">
    <property type="entry name" value="TrmH"/>
</dbReference>
<dbReference type="PANTHER" id="PTHR43453">
    <property type="entry name" value="RRNA METHYLASE-LIKE"/>
    <property type="match status" value="1"/>
</dbReference>
<dbReference type="RefSeq" id="WP_147097889.1">
    <property type="nucleotide sequence ID" value="NZ_VOOS01000001.1"/>
</dbReference>
<dbReference type="CDD" id="cd18092">
    <property type="entry name" value="SpoU-like_TrmH"/>
    <property type="match status" value="1"/>
</dbReference>
<dbReference type="SUPFAM" id="SSF75217">
    <property type="entry name" value="alpha/beta knot"/>
    <property type="match status" value="1"/>
</dbReference>
<evidence type="ECO:0000256" key="5">
    <source>
        <dbReference type="ARBA" id="ARBA00022694"/>
    </source>
</evidence>
<gene>
    <name evidence="7" type="primary">trmH</name>
    <name evidence="9" type="ORF">FRY74_01420</name>
</gene>
<keyword evidence="10" id="KW-1185">Reference proteome</keyword>